<keyword evidence="2" id="KW-1185">Reference proteome</keyword>
<reference evidence="1" key="1">
    <citation type="journal article" date="2022" name="bioRxiv">
        <title>Sequencing and chromosome-scale assembly of the giantPleurodeles waltlgenome.</title>
        <authorList>
            <person name="Brown T."/>
            <person name="Elewa A."/>
            <person name="Iarovenko S."/>
            <person name="Subramanian E."/>
            <person name="Araus A.J."/>
            <person name="Petzold A."/>
            <person name="Susuki M."/>
            <person name="Suzuki K.-i.T."/>
            <person name="Hayashi T."/>
            <person name="Toyoda A."/>
            <person name="Oliveira C."/>
            <person name="Osipova E."/>
            <person name="Leigh N.D."/>
            <person name="Simon A."/>
            <person name="Yun M.H."/>
        </authorList>
    </citation>
    <scope>NUCLEOTIDE SEQUENCE</scope>
    <source>
        <strain evidence="1">20211129_DDA</strain>
        <tissue evidence="1">Liver</tissue>
    </source>
</reference>
<protein>
    <submittedName>
        <fullName evidence="1">Uncharacterized protein</fullName>
    </submittedName>
</protein>
<comment type="caution">
    <text evidence="1">The sequence shown here is derived from an EMBL/GenBank/DDBJ whole genome shotgun (WGS) entry which is preliminary data.</text>
</comment>
<accession>A0AAV7QUL9</accession>
<dbReference type="Proteomes" id="UP001066276">
    <property type="component" value="Chromosome 6"/>
</dbReference>
<sequence>MAPPGTTSFEAIHQSIMEHREETKAESRRTQLAYHKMQGAIQRVAKAYSEFAVRMGKAETRISKLEEDDAAQRETGDLLKAQVDDTHWKLADLEDRLRRNILRGLGVPDWVESTDPCRSMINLFKDAFPHLVQ</sequence>
<dbReference type="AlphaFoldDB" id="A0AAV7QUL9"/>
<proteinExistence type="predicted"/>
<name>A0AAV7QUL9_PLEWA</name>
<evidence type="ECO:0000313" key="1">
    <source>
        <dbReference type="EMBL" id="KAJ1143132.1"/>
    </source>
</evidence>
<gene>
    <name evidence="1" type="ORF">NDU88_009443</name>
</gene>
<evidence type="ECO:0000313" key="2">
    <source>
        <dbReference type="Proteomes" id="UP001066276"/>
    </source>
</evidence>
<organism evidence="1 2">
    <name type="scientific">Pleurodeles waltl</name>
    <name type="common">Iberian ribbed newt</name>
    <dbReference type="NCBI Taxonomy" id="8319"/>
    <lineage>
        <taxon>Eukaryota</taxon>
        <taxon>Metazoa</taxon>
        <taxon>Chordata</taxon>
        <taxon>Craniata</taxon>
        <taxon>Vertebrata</taxon>
        <taxon>Euteleostomi</taxon>
        <taxon>Amphibia</taxon>
        <taxon>Batrachia</taxon>
        <taxon>Caudata</taxon>
        <taxon>Salamandroidea</taxon>
        <taxon>Salamandridae</taxon>
        <taxon>Pleurodelinae</taxon>
        <taxon>Pleurodeles</taxon>
    </lineage>
</organism>
<dbReference type="EMBL" id="JANPWB010000010">
    <property type="protein sequence ID" value="KAJ1143132.1"/>
    <property type="molecule type" value="Genomic_DNA"/>
</dbReference>